<keyword evidence="8 11" id="KW-0786">Thiamine pyrophosphate</keyword>
<dbReference type="Pfam" id="PF22613">
    <property type="entry name" value="Transketolase_C_1"/>
    <property type="match status" value="1"/>
</dbReference>
<dbReference type="InterPro" id="IPR020826">
    <property type="entry name" value="Transketolase_BS"/>
</dbReference>
<evidence type="ECO:0000256" key="1">
    <source>
        <dbReference type="ARBA" id="ARBA00007131"/>
    </source>
</evidence>
<dbReference type="NCBIfam" id="TIGR00232">
    <property type="entry name" value="tktlase_bact"/>
    <property type="match status" value="1"/>
</dbReference>
<keyword evidence="14" id="KW-1185">Reference proteome</keyword>
<evidence type="ECO:0000256" key="6">
    <source>
        <dbReference type="ARBA" id="ARBA00022837"/>
    </source>
</evidence>
<comment type="cofactor">
    <cofactor evidence="11">
        <name>thiamine diphosphate</name>
        <dbReference type="ChEBI" id="CHEBI:58937"/>
    </cofactor>
    <text evidence="11">Binds 1 thiamine pyrophosphate per subunit.</text>
</comment>
<dbReference type="CDD" id="cd07033">
    <property type="entry name" value="TPP_PYR_DXS_TK_like"/>
    <property type="match status" value="1"/>
</dbReference>
<organism evidence="13 14">
    <name type="scientific">Aromatoleum toluvorans</name>
    <dbReference type="NCBI Taxonomy" id="92002"/>
    <lineage>
        <taxon>Bacteria</taxon>
        <taxon>Pseudomonadati</taxon>
        <taxon>Pseudomonadota</taxon>
        <taxon>Betaproteobacteria</taxon>
        <taxon>Rhodocyclales</taxon>
        <taxon>Rhodocyclaceae</taxon>
        <taxon>Aromatoleum</taxon>
    </lineage>
</organism>
<dbReference type="Pfam" id="PF02779">
    <property type="entry name" value="Transket_pyr"/>
    <property type="match status" value="1"/>
</dbReference>
<sequence>MRLESPALDPAALDAQCANALRFLAIDAVEQANSGHPGMPMGMAEIAVALWRRHLRHDPADPQWPDRDRFVLSNGHGSMLLYALLHLTGYDLPLDELKRFRQLHSKTPGHPEHGLTPGVETTTGPLGQGLTNAVGMALAEKLLAHTFNRPGHDIVDHRTWVFLGDGCLMEGVSHEAASFAGVQRLSKLVALWDDNRISIDGDVGGWFGDDTPQRFRAYGWNVIEGVEGHEVEAVDRAIREALANAENDVGPTLICCRTTIGHGSPARAGTAAVHGAPLGRDEVAATRAALGWPHAPFDVPAEVRAAFDARDAGAARRCEWNARFAAYRSQWPDAAKEFERRVAGDLPADFAEQADAFLAEVQGERPNVATRKASQQAIGRLAQALPELLGGSADLTHSNLTDWPGCGAVRADAGGRHINWGVREFGMAAALNGVALHGGFVPFGATFLVFSDYARNAIRMSALLRQRVVHVMTHDSIGLGEDGPTHQPVEHIPSLRLIPGLDVWRPCDAAETQAAWNAAVMRTDGPSLLALSRQNLPTQARSAGQLAAIARGGYVLAEAGNGKPAVVLIATGSEVELAMAARARLADDGIHARVVSMPCTSRFDAQDADWRDAVLPPGVPRVAVEAARPDGWWKYVAGRDGRTRGEVVGIERFGESAPAAELAALFGLTPERVADAARRLIAG</sequence>
<comment type="cofactor">
    <cofactor evidence="11">
        <name>Mg(2+)</name>
        <dbReference type="ChEBI" id="CHEBI:18420"/>
    </cofactor>
    <cofactor evidence="11">
        <name>Ca(2+)</name>
        <dbReference type="ChEBI" id="CHEBI:29108"/>
    </cofactor>
    <cofactor evidence="11">
        <name>Mn(2+)</name>
        <dbReference type="ChEBI" id="CHEBI:29035"/>
    </cofactor>
    <cofactor evidence="11">
        <name>Co(2+)</name>
        <dbReference type="ChEBI" id="CHEBI:48828"/>
    </cofactor>
    <text evidence="11">Binds 1 Mg(2+) ion per subunit. Can also utilize other divalent metal cations, such as Ca(2+), Mn(2+) and Co(2+).</text>
</comment>
<evidence type="ECO:0000256" key="10">
    <source>
        <dbReference type="NCBIfam" id="TIGR00232"/>
    </source>
</evidence>
<evidence type="ECO:0000256" key="8">
    <source>
        <dbReference type="ARBA" id="ARBA00023052"/>
    </source>
</evidence>
<dbReference type="Proteomes" id="UP000623795">
    <property type="component" value="Unassembled WGS sequence"/>
</dbReference>
<evidence type="ECO:0000256" key="9">
    <source>
        <dbReference type="ARBA" id="ARBA00049473"/>
    </source>
</evidence>
<comment type="catalytic activity">
    <reaction evidence="9 11">
        <text>D-sedoheptulose 7-phosphate + D-glyceraldehyde 3-phosphate = aldehydo-D-ribose 5-phosphate + D-xylulose 5-phosphate</text>
        <dbReference type="Rhea" id="RHEA:10508"/>
        <dbReference type="ChEBI" id="CHEBI:57483"/>
        <dbReference type="ChEBI" id="CHEBI:57737"/>
        <dbReference type="ChEBI" id="CHEBI:58273"/>
        <dbReference type="ChEBI" id="CHEBI:59776"/>
        <dbReference type="EC" id="2.2.1.1"/>
    </reaction>
</comment>
<dbReference type="CDD" id="cd02012">
    <property type="entry name" value="TPP_TK"/>
    <property type="match status" value="1"/>
</dbReference>
<dbReference type="Gene3D" id="3.40.50.920">
    <property type="match status" value="1"/>
</dbReference>
<dbReference type="Gene3D" id="3.40.50.970">
    <property type="match status" value="2"/>
</dbReference>
<keyword evidence="6 11" id="KW-0106">Calcium</keyword>
<feature type="domain" description="Transketolase-like pyrimidine-binding" evidence="12">
    <location>
        <begin position="368"/>
        <end position="538"/>
    </location>
</feature>
<dbReference type="InterPro" id="IPR029061">
    <property type="entry name" value="THDP-binding"/>
</dbReference>
<reference evidence="13 14" key="1">
    <citation type="submission" date="2019-12" db="EMBL/GenBank/DDBJ databases">
        <title>Comparative genomics gives insights into the taxonomy of the Azoarcus-Aromatoleum group and reveals separate origins of nif in the plant-associated Azoarcus and non-plant-associated Aromatoleum sub-groups.</title>
        <authorList>
            <person name="Lafos M."/>
            <person name="Maluk M."/>
            <person name="Batista M."/>
            <person name="Junghare M."/>
            <person name="Carmona M."/>
            <person name="Faoro H."/>
            <person name="Cruz L.M."/>
            <person name="Battistoni F."/>
            <person name="De Souza E."/>
            <person name="Pedrosa F."/>
            <person name="Chen W.-M."/>
            <person name="Poole P.S."/>
            <person name="Dixon R.A."/>
            <person name="James E.K."/>
        </authorList>
    </citation>
    <scope>NUCLEOTIDE SEQUENCE [LARGE SCALE GENOMIC DNA]</scope>
    <source>
        <strain evidence="13 14">Td21</strain>
    </source>
</reference>
<dbReference type="PANTHER" id="PTHR43522:SF2">
    <property type="entry name" value="TRANSKETOLASE 1-RELATED"/>
    <property type="match status" value="1"/>
</dbReference>
<evidence type="ECO:0000256" key="5">
    <source>
        <dbReference type="ARBA" id="ARBA00022723"/>
    </source>
</evidence>
<comment type="subunit">
    <text evidence="2 11">Homodimer.</text>
</comment>
<evidence type="ECO:0000313" key="13">
    <source>
        <dbReference type="EMBL" id="NMG42889.1"/>
    </source>
</evidence>
<dbReference type="Pfam" id="PF00456">
    <property type="entry name" value="Transketolase_N"/>
    <property type="match status" value="1"/>
</dbReference>
<dbReference type="PROSITE" id="PS00802">
    <property type="entry name" value="TRANSKETOLASE_2"/>
    <property type="match status" value="1"/>
</dbReference>
<gene>
    <name evidence="13" type="primary">tkt</name>
    <name evidence="13" type="ORF">GPA22_03955</name>
</gene>
<protein>
    <recommendedName>
        <fullName evidence="3 10">Transketolase</fullName>
        <ecNumber evidence="3 10">2.2.1.1</ecNumber>
    </recommendedName>
</protein>
<dbReference type="InterPro" id="IPR009014">
    <property type="entry name" value="Transketo_C/PFOR_II"/>
</dbReference>
<keyword evidence="5 11" id="KW-0479">Metal-binding</keyword>
<keyword evidence="7 11" id="KW-0460">Magnesium</keyword>
<comment type="caution">
    <text evidence="13">The sequence shown here is derived from an EMBL/GenBank/DDBJ whole genome shotgun (WGS) entry which is preliminary data.</text>
</comment>
<dbReference type="GO" id="GO:0004802">
    <property type="term" value="F:transketolase activity"/>
    <property type="evidence" value="ECO:0007669"/>
    <property type="project" value="UniProtKB-EC"/>
</dbReference>
<dbReference type="SUPFAM" id="SSF52922">
    <property type="entry name" value="TK C-terminal domain-like"/>
    <property type="match status" value="1"/>
</dbReference>
<evidence type="ECO:0000259" key="12">
    <source>
        <dbReference type="SMART" id="SM00861"/>
    </source>
</evidence>
<dbReference type="InterPro" id="IPR005475">
    <property type="entry name" value="Transketolase-like_Pyr-bd"/>
</dbReference>
<dbReference type="InterPro" id="IPR005474">
    <property type="entry name" value="Transketolase_N"/>
</dbReference>
<name>A0ABX1PTX1_9RHOO</name>
<dbReference type="RefSeq" id="WP_169254810.1">
    <property type="nucleotide sequence ID" value="NZ_WTVN01000003.1"/>
</dbReference>
<dbReference type="InterPro" id="IPR005478">
    <property type="entry name" value="Transketolase_bac-like"/>
</dbReference>
<dbReference type="SMART" id="SM00861">
    <property type="entry name" value="Transket_pyr"/>
    <property type="match status" value="1"/>
</dbReference>
<evidence type="ECO:0000256" key="7">
    <source>
        <dbReference type="ARBA" id="ARBA00022842"/>
    </source>
</evidence>
<evidence type="ECO:0000256" key="11">
    <source>
        <dbReference type="RuleBase" id="RU004996"/>
    </source>
</evidence>
<evidence type="ECO:0000313" key="14">
    <source>
        <dbReference type="Proteomes" id="UP000623795"/>
    </source>
</evidence>
<dbReference type="EC" id="2.2.1.1" evidence="3 10"/>
<accession>A0ABX1PTX1</accession>
<keyword evidence="4 11" id="KW-0808">Transferase</keyword>
<evidence type="ECO:0000256" key="2">
    <source>
        <dbReference type="ARBA" id="ARBA00011738"/>
    </source>
</evidence>
<dbReference type="InterPro" id="IPR049557">
    <property type="entry name" value="Transketolase_CS"/>
</dbReference>
<evidence type="ECO:0000256" key="3">
    <source>
        <dbReference type="ARBA" id="ARBA00013152"/>
    </source>
</evidence>
<comment type="function">
    <text evidence="11">Catalyzes the transfer of a two-carbon ketol group from a ketose donor to an aldose acceptor, via a covalent intermediate with the cofactor thiamine pyrophosphate.</text>
</comment>
<proteinExistence type="inferred from homology"/>
<dbReference type="PANTHER" id="PTHR43522">
    <property type="entry name" value="TRANSKETOLASE"/>
    <property type="match status" value="1"/>
</dbReference>
<dbReference type="InterPro" id="IPR055152">
    <property type="entry name" value="Transketolase-like_C_2"/>
</dbReference>
<dbReference type="InterPro" id="IPR033247">
    <property type="entry name" value="Transketolase_fam"/>
</dbReference>
<dbReference type="EMBL" id="WTVN01000003">
    <property type="protein sequence ID" value="NMG42889.1"/>
    <property type="molecule type" value="Genomic_DNA"/>
</dbReference>
<dbReference type="SUPFAM" id="SSF52518">
    <property type="entry name" value="Thiamin diphosphate-binding fold (THDP-binding)"/>
    <property type="match status" value="2"/>
</dbReference>
<comment type="similarity">
    <text evidence="1 11">Belongs to the transketolase family.</text>
</comment>
<dbReference type="PROSITE" id="PS00801">
    <property type="entry name" value="TRANSKETOLASE_1"/>
    <property type="match status" value="1"/>
</dbReference>
<evidence type="ECO:0000256" key="4">
    <source>
        <dbReference type="ARBA" id="ARBA00022679"/>
    </source>
</evidence>